<feature type="domain" description="SPOR" evidence="1">
    <location>
        <begin position="117"/>
        <end position="181"/>
    </location>
</feature>
<proteinExistence type="predicted"/>
<evidence type="ECO:0000313" key="2">
    <source>
        <dbReference type="EMBL" id="SHK05965.1"/>
    </source>
</evidence>
<organism evidence="2 3">
    <name type="scientific">Rhodothermus profundi</name>
    <dbReference type="NCBI Taxonomy" id="633813"/>
    <lineage>
        <taxon>Bacteria</taxon>
        <taxon>Pseudomonadati</taxon>
        <taxon>Rhodothermota</taxon>
        <taxon>Rhodothermia</taxon>
        <taxon>Rhodothermales</taxon>
        <taxon>Rhodothermaceae</taxon>
        <taxon>Rhodothermus</taxon>
    </lineage>
</organism>
<dbReference type="GO" id="GO:0042834">
    <property type="term" value="F:peptidoglycan binding"/>
    <property type="evidence" value="ECO:0007669"/>
    <property type="project" value="InterPro"/>
</dbReference>
<dbReference type="PROSITE" id="PS51257">
    <property type="entry name" value="PROKAR_LIPOPROTEIN"/>
    <property type="match status" value="1"/>
</dbReference>
<name>A0A1M6PDD4_9BACT</name>
<keyword evidence="3" id="KW-1185">Reference proteome</keyword>
<gene>
    <name evidence="2" type="ORF">SAMN04488087_0138</name>
</gene>
<dbReference type="InterPro" id="IPR036680">
    <property type="entry name" value="SPOR-like_sf"/>
</dbReference>
<evidence type="ECO:0000259" key="1">
    <source>
        <dbReference type="Pfam" id="PF05036"/>
    </source>
</evidence>
<evidence type="ECO:0000313" key="3">
    <source>
        <dbReference type="Proteomes" id="UP000185812"/>
    </source>
</evidence>
<dbReference type="Proteomes" id="UP000185812">
    <property type="component" value="Unassembled WGS sequence"/>
</dbReference>
<accession>A0A1M6PDD4</accession>
<dbReference type="Gene3D" id="3.30.70.1070">
    <property type="entry name" value="Sporulation related repeat"/>
    <property type="match status" value="1"/>
</dbReference>
<protein>
    <submittedName>
        <fullName evidence="2">Sporulation related domain-containing protein</fullName>
    </submittedName>
</protein>
<dbReference type="InterPro" id="IPR007730">
    <property type="entry name" value="SPOR-like_dom"/>
</dbReference>
<dbReference type="Pfam" id="PF05036">
    <property type="entry name" value="SPOR"/>
    <property type="match status" value="1"/>
</dbReference>
<reference evidence="3" key="1">
    <citation type="submission" date="2016-11" db="EMBL/GenBank/DDBJ databases">
        <authorList>
            <person name="Varghese N."/>
            <person name="Submissions S."/>
        </authorList>
    </citation>
    <scope>NUCLEOTIDE SEQUENCE [LARGE SCALE GENOMIC DNA]</scope>
    <source>
        <strain evidence="3">DSM 22212</strain>
    </source>
</reference>
<dbReference type="EMBL" id="FRAU01000001">
    <property type="protein sequence ID" value="SHK05965.1"/>
    <property type="molecule type" value="Genomic_DNA"/>
</dbReference>
<sequence>MFTEGIKSMGTSCCLPVRFVLWSLVLLLAGCVATRGVQEQTGPAPEEAPVDWAVYEDFDPTIYPDPPPPPLEVRHEVPEILMEGRAGVGTTRMVAGYRVQIFLTESKETADSIYAAAVAWWQQIAAQGLLEGILGAHADPPPVYIVYRAPYYRIRLGNFRTREEAERLRALAVRRFEGAFITSDQVIVEQ</sequence>
<dbReference type="AlphaFoldDB" id="A0A1M6PDD4"/>